<sequence>MVADSRGFFGDEDRNKPTRWGMPTALAVVFGYGRRDLVAGSTQDSADIVKSDPVVVTVAEHVRVFRHKKTSLVGGKEKIGKLI</sequence>
<evidence type="ECO:0000313" key="2">
    <source>
        <dbReference type="Proteomes" id="UP000178176"/>
    </source>
</evidence>
<protein>
    <submittedName>
        <fullName evidence="1">Uncharacterized protein</fullName>
    </submittedName>
</protein>
<organism evidence="1 2">
    <name type="scientific">Candidatus Amesbacteria bacterium RIFCSPHIGHO2_01_FULL_48_32b</name>
    <dbReference type="NCBI Taxonomy" id="1797253"/>
    <lineage>
        <taxon>Bacteria</taxon>
        <taxon>Candidatus Amesiibacteriota</taxon>
    </lineage>
</organism>
<dbReference type="Proteomes" id="UP000178176">
    <property type="component" value="Unassembled WGS sequence"/>
</dbReference>
<reference evidence="1 2" key="1">
    <citation type="journal article" date="2016" name="Nat. Commun.">
        <title>Thousands of microbial genomes shed light on interconnected biogeochemical processes in an aquifer system.</title>
        <authorList>
            <person name="Anantharaman K."/>
            <person name="Brown C.T."/>
            <person name="Hug L.A."/>
            <person name="Sharon I."/>
            <person name="Castelle C.J."/>
            <person name="Probst A.J."/>
            <person name="Thomas B.C."/>
            <person name="Singh A."/>
            <person name="Wilkins M.J."/>
            <person name="Karaoz U."/>
            <person name="Brodie E.L."/>
            <person name="Williams K.H."/>
            <person name="Hubbard S.S."/>
            <person name="Banfield J.F."/>
        </authorList>
    </citation>
    <scope>NUCLEOTIDE SEQUENCE [LARGE SCALE GENOMIC DNA]</scope>
</reference>
<evidence type="ECO:0000313" key="1">
    <source>
        <dbReference type="EMBL" id="OGC92810.1"/>
    </source>
</evidence>
<dbReference type="EMBL" id="MEXH01000006">
    <property type="protein sequence ID" value="OGC92810.1"/>
    <property type="molecule type" value="Genomic_DNA"/>
</dbReference>
<name>A0A1F4YFN0_9BACT</name>
<comment type="caution">
    <text evidence="1">The sequence shown here is derived from an EMBL/GenBank/DDBJ whole genome shotgun (WGS) entry which is preliminary data.</text>
</comment>
<proteinExistence type="predicted"/>
<gene>
    <name evidence="1" type="ORF">A2876_01950</name>
</gene>
<accession>A0A1F4YFN0</accession>
<dbReference type="AlphaFoldDB" id="A0A1F4YFN0"/>